<feature type="domain" description="PPM-type phosphatase" evidence="8">
    <location>
        <begin position="333"/>
        <end position="559"/>
    </location>
</feature>
<dbReference type="AlphaFoldDB" id="A0A315ZD56"/>
<dbReference type="InterPro" id="IPR001932">
    <property type="entry name" value="PPM-type_phosphatase-like_dom"/>
</dbReference>
<feature type="transmembrane region" description="Helical" evidence="7">
    <location>
        <begin position="12"/>
        <end position="34"/>
    </location>
</feature>
<reference evidence="9 10" key="1">
    <citation type="submission" date="2018-03" db="EMBL/GenBank/DDBJ databases">
        <title>Genomic Encyclopedia of Archaeal and Bacterial Type Strains, Phase II (KMG-II): from individual species to whole genera.</title>
        <authorList>
            <person name="Goeker M."/>
        </authorList>
    </citation>
    <scope>NUCLEOTIDE SEQUENCE [LARGE SCALE GENOMIC DNA]</scope>
    <source>
        <strain evidence="9 10">DSM 28229</strain>
    </source>
</reference>
<dbReference type="InterPro" id="IPR029095">
    <property type="entry name" value="NarX-like_N"/>
</dbReference>
<name>A0A315ZD56_SEDFL</name>
<evidence type="ECO:0000256" key="5">
    <source>
        <dbReference type="ARBA" id="ARBA00023136"/>
    </source>
</evidence>
<dbReference type="InterPro" id="IPR036457">
    <property type="entry name" value="PPM-type-like_dom_sf"/>
</dbReference>
<evidence type="ECO:0000313" key="9">
    <source>
        <dbReference type="EMBL" id="PWJ42634.1"/>
    </source>
</evidence>
<organism evidence="9 10">
    <name type="scientific">Sediminitomix flava</name>
    <dbReference type="NCBI Taxonomy" id="379075"/>
    <lineage>
        <taxon>Bacteria</taxon>
        <taxon>Pseudomonadati</taxon>
        <taxon>Bacteroidota</taxon>
        <taxon>Cytophagia</taxon>
        <taxon>Cytophagales</taxon>
        <taxon>Flammeovirgaceae</taxon>
        <taxon>Sediminitomix</taxon>
    </lineage>
</organism>
<evidence type="ECO:0000256" key="2">
    <source>
        <dbReference type="ARBA" id="ARBA00022692"/>
    </source>
</evidence>
<keyword evidence="3" id="KW-0378">Hydrolase</keyword>
<evidence type="ECO:0000313" key="10">
    <source>
        <dbReference type="Proteomes" id="UP000245535"/>
    </source>
</evidence>
<dbReference type="Proteomes" id="UP000245535">
    <property type="component" value="Unassembled WGS sequence"/>
</dbReference>
<dbReference type="Gene3D" id="3.60.40.10">
    <property type="entry name" value="PPM-type phosphatase domain"/>
    <property type="match status" value="1"/>
</dbReference>
<evidence type="ECO:0000256" key="4">
    <source>
        <dbReference type="ARBA" id="ARBA00022989"/>
    </source>
</evidence>
<evidence type="ECO:0000259" key="8">
    <source>
        <dbReference type="SMART" id="SM00331"/>
    </source>
</evidence>
<dbReference type="InterPro" id="IPR052016">
    <property type="entry name" value="Bact_Sigma-Reg"/>
</dbReference>
<dbReference type="RefSeq" id="WP_109616768.1">
    <property type="nucleotide sequence ID" value="NZ_QGDO01000002.1"/>
</dbReference>
<gene>
    <name evidence="9" type="ORF">BC781_102178</name>
</gene>
<comment type="caution">
    <text evidence="9">The sequence shown here is derived from an EMBL/GenBank/DDBJ whole genome shotgun (WGS) entry which is preliminary data.</text>
</comment>
<comment type="subcellular location">
    <subcellularLocation>
        <location evidence="1">Membrane</location>
        <topology evidence="1">Multi-pass membrane protein</topology>
    </subcellularLocation>
</comment>
<feature type="coiled-coil region" evidence="6">
    <location>
        <begin position="211"/>
        <end position="309"/>
    </location>
</feature>
<dbReference type="OrthoDB" id="1119265at2"/>
<keyword evidence="4 7" id="KW-1133">Transmembrane helix</keyword>
<dbReference type="EMBL" id="QGDO01000002">
    <property type="protein sequence ID" value="PWJ42634.1"/>
    <property type="molecule type" value="Genomic_DNA"/>
</dbReference>
<keyword evidence="2 7" id="KW-0812">Transmembrane</keyword>
<proteinExistence type="predicted"/>
<accession>A0A315ZD56</accession>
<keyword evidence="10" id="KW-1185">Reference proteome</keyword>
<protein>
    <submittedName>
        <fullName evidence="9">Serine phosphatase RsbU (Regulator of sigma subunit)</fullName>
    </submittedName>
</protein>
<keyword evidence="6" id="KW-0175">Coiled coil</keyword>
<dbReference type="SMART" id="SM00331">
    <property type="entry name" value="PP2C_SIG"/>
    <property type="match status" value="1"/>
</dbReference>
<dbReference type="GO" id="GO:0016791">
    <property type="term" value="F:phosphatase activity"/>
    <property type="evidence" value="ECO:0007669"/>
    <property type="project" value="TreeGrafter"/>
</dbReference>
<evidence type="ECO:0000256" key="1">
    <source>
        <dbReference type="ARBA" id="ARBA00004141"/>
    </source>
</evidence>
<dbReference type="PANTHER" id="PTHR43156">
    <property type="entry name" value="STAGE II SPORULATION PROTEIN E-RELATED"/>
    <property type="match status" value="1"/>
</dbReference>
<sequence>MNNLVNNPKKKLTLSYVVALSFVAILSISSQLIIRNVLGDQKEDSRVINISGRQRMLSQKISKLVLQLHTAKNEADYASLLDTFNNIIHLWKSSHLGLLHRDSLLNLGGDNSPVILKYFEELEPHYIVFDQATTQIAESKFGDDISEAVQNILAHEDRFLTIMNTITFQYDKESALRVKEVENLELILLSITIFCLFLEALVIFRPAVNAISRYMTLLQDQNKELEEAHQEVILSNEQKKKVQDDLIKTLRENHNLQLHANQRLEEEILARTEQIREQHHDIVQKSEALEQQNEKITEQNQQLGKLYKKVTQSINYAKKIQQATVLNRDRVISEFDDGFIMNEARDIISGDFYWFHQTPQYKFIILSDCTGHGVPAAFMTVIGNAMLNEIIISNQIHEPDLILKALDQKLYEFLNTKSHEKLRDGMDIAVVRIDEEAKKIRFSGAKRPLVIRNQKNEIEVHKGSLTTIGYIPKKENKSFTKQNIPFQKGDQIYLFSDGYQDQFGGVDDSRFQKSKMINMLKEMEFRDMKMQENVIRYQFFSWKGGKAQTDDVLFIGLQL</sequence>
<dbReference type="PANTHER" id="PTHR43156:SF9">
    <property type="entry name" value="HAMP DOMAIN-CONTAINING PROTEIN"/>
    <property type="match status" value="1"/>
</dbReference>
<dbReference type="Pfam" id="PF07228">
    <property type="entry name" value="SpoIIE"/>
    <property type="match status" value="1"/>
</dbReference>
<evidence type="ECO:0000256" key="3">
    <source>
        <dbReference type="ARBA" id="ARBA00022801"/>
    </source>
</evidence>
<dbReference type="Pfam" id="PF13675">
    <property type="entry name" value="PilJ"/>
    <property type="match status" value="1"/>
</dbReference>
<keyword evidence="5 7" id="KW-0472">Membrane</keyword>
<evidence type="ECO:0000256" key="7">
    <source>
        <dbReference type="SAM" id="Phobius"/>
    </source>
</evidence>
<dbReference type="GO" id="GO:0016020">
    <property type="term" value="C:membrane"/>
    <property type="evidence" value="ECO:0007669"/>
    <property type="project" value="UniProtKB-SubCell"/>
</dbReference>
<evidence type="ECO:0000256" key="6">
    <source>
        <dbReference type="SAM" id="Coils"/>
    </source>
</evidence>